<dbReference type="GO" id="GO:0015095">
    <property type="term" value="F:magnesium ion transmembrane transporter activity"/>
    <property type="evidence" value="ECO:0007669"/>
    <property type="project" value="InterPro"/>
</dbReference>
<dbReference type="CDD" id="cd04606">
    <property type="entry name" value="CBS_pair_Mg_transporter"/>
    <property type="match status" value="1"/>
</dbReference>
<dbReference type="Gene3D" id="3.10.580.10">
    <property type="entry name" value="CBS-domain"/>
    <property type="match status" value="1"/>
</dbReference>
<reference evidence="3 5" key="2">
    <citation type="journal article" date="2017" name="BMC Genomics">
        <title>Genomic analysis of methanogenic archaea reveals a shift towards energy conservation.</title>
        <authorList>
            <person name="Gilmore S.P."/>
            <person name="Henske J.K."/>
            <person name="Sexton J.A."/>
            <person name="Solomon K.V."/>
            <person name="Seppala S."/>
            <person name="Yoo J.I."/>
            <person name="Huyett L.M."/>
            <person name="Pressman A."/>
            <person name="Cogan J.Z."/>
            <person name="Kivenson V."/>
            <person name="Peng X."/>
            <person name="Tan Y."/>
            <person name="Valentine D.L."/>
            <person name="O'Malley M.A."/>
        </authorList>
    </citation>
    <scope>NUCLEOTIDE SEQUENCE [LARGE SCALE GENOMIC DNA]</scope>
    <source>
        <strain evidence="3 5">1R-7</strain>
    </source>
</reference>
<keyword evidence="1" id="KW-0129">CBS domain</keyword>
<dbReference type="AlphaFoldDB" id="A0A2A2HFW5"/>
<dbReference type="Gene3D" id="1.25.60.10">
    <property type="entry name" value="MgtE N-terminal domain-like"/>
    <property type="match status" value="1"/>
</dbReference>
<dbReference type="Proteomes" id="UP000246004">
    <property type="component" value="Unassembled WGS sequence"/>
</dbReference>
<accession>A0A2A2HFW5</accession>
<dbReference type="InterPro" id="IPR038076">
    <property type="entry name" value="MgtE_N_sf"/>
</dbReference>
<dbReference type="InterPro" id="IPR027275">
    <property type="entry name" value="PRC-brl_dom"/>
</dbReference>
<proteinExistence type="predicted"/>
<dbReference type="SMART" id="SM00116">
    <property type="entry name" value="CBS"/>
    <property type="match status" value="1"/>
</dbReference>
<reference evidence="4 6" key="1">
    <citation type="submission" date="2016-04" db="EMBL/GenBank/DDBJ databases">
        <title>Genome sequence of Methanosphaera cuniculi DSM 4103.</title>
        <authorList>
            <person name="Poehlein A."/>
            <person name="Seedorf H."/>
            <person name="Daniel R."/>
        </authorList>
    </citation>
    <scope>NUCLEOTIDE SEQUENCE [LARGE SCALE GENOMIC DNA]</scope>
    <source>
        <strain evidence="4 6">DSM 4103</strain>
    </source>
</reference>
<organism evidence="3 5">
    <name type="scientific">Methanosphaera cuniculi</name>
    <dbReference type="NCBI Taxonomy" id="1077256"/>
    <lineage>
        <taxon>Archaea</taxon>
        <taxon>Methanobacteriati</taxon>
        <taxon>Methanobacteriota</taxon>
        <taxon>Methanomada group</taxon>
        <taxon>Methanobacteria</taxon>
        <taxon>Methanobacteriales</taxon>
        <taxon>Methanobacteriaceae</taxon>
        <taxon>Methanosphaera</taxon>
    </lineage>
</organism>
<keyword evidence="5" id="KW-1185">Reference proteome</keyword>
<dbReference type="EMBL" id="LMVN01000001">
    <property type="protein sequence ID" value="PAV08297.1"/>
    <property type="molecule type" value="Genomic_DNA"/>
</dbReference>
<dbReference type="InterPro" id="IPR006668">
    <property type="entry name" value="Mg_transptr_MgtE_intracell_dom"/>
</dbReference>
<dbReference type="PANTHER" id="PTHR43773:SF1">
    <property type="entry name" value="MAGNESIUM TRANSPORTER MGTE"/>
    <property type="match status" value="1"/>
</dbReference>
<dbReference type="Pfam" id="PF03448">
    <property type="entry name" value="MgtE_N"/>
    <property type="match status" value="1"/>
</dbReference>
<evidence type="ECO:0000256" key="1">
    <source>
        <dbReference type="PROSITE-ProRule" id="PRU00703"/>
    </source>
</evidence>
<dbReference type="InterPro" id="IPR006669">
    <property type="entry name" value="MgtE_transporter"/>
</dbReference>
<dbReference type="EMBL" id="LWMS01000020">
    <property type="protein sequence ID" value="PWL08392.1"/>
    <property type="molecule type" value="Genomic_DNA"/>
</dbReference>
<dbReference type="SMART" id="SM00924">
    <property type="entry name" value="MgtE_N"/>
    <property type="match status" value="1"/>
</dbReference>
<dbReference type="Gene3D" id="2.30.30.240">
    <property type="entry name" value="PRC-barrel domain"/>
    <property type="match status" value="1"/>
</dbReference>
<dbReference type="Proteomes" id="UP000217528">
    <property type="component" value="Unassembled WGS sequence"/>
</dbReference>
<dbReference type="SUPFAM" id="SSF54631">
    <property type="entry name" value="CBS-domain pair"/>
    <property type="match status" value="1"/>
</dbReference>
<dbReference type="Pfam" id="PF00571">
    <property type="entry name" value="CBS"/>
    <property type="match status" value="2"/>
</dbReference>
<dbReference type="OrthoDB" id="147899at2157"/>
<feature type="domain" description="CBS" evidence="2">
    <location>
        <begin position="280"/>
        <end position="342"/>
    </location>
</feature>
<dbReference type="SUPFAM" id="SSF158791">
    <property type="entry name" value="MgtE N-terminal domain-like"/>
    <property type="match status" value="1"/>
</dbReference>
<feature type="domain" description="CBS" evidence="2">
    <location>
        <begin position="344"/>
        <end position="401"/>
    </location>
</feature>
<dbReference type="Pfam" id="PF05239">
    <property type="entry name" value="PRC"/>
    <property type="match status" value="1"/>
</dbReference>
<dbReference type="InterPro" id="IPR046342">
    <property type="entry name" value="CBS_dom_sf"/>
</dbReference>
<comment type="caution">
    <text evidence="3">The sequence shown here is derived from an EMBL/GenBank/DDBJ whole genome shotgun (WGS) entry which is preliminary data.</text>
</comment>
<name>A0A2A2HFW5_9EURY</name>
<dbReference type="PROSITE" id="PS51371">
    <property type="entry name" value="CBS"/>
    <property type="match status" value="2"/>
</dbReference>
<evidence type="ECO:0000313" key="3">
    <source>
        <dbReference type="EMBL" id="PAV08297.1"/>
    </source>
</evidence>
<dbReference type="InterPro" id="IPR000644">
    <property type="entry name" value="CBS_dom"/>
</dbReference>
<dbReference type="RefSeq" id="WP_095607952.1">
    <property type="nucleotide sequence ID" value="NZ_CAUHCB010000004.1"/>
</dbReference>
<evidence type="ECO:0000313" key="5">
    <source>
        <dbReference type="Proteomes" id="UP000217528"/>
    </source>
</evidence>
<gene>
    <name evidence="3" type="ORF">ASJ82_03685</name>
    <name evidence="4" type="ORF">MSCUN_08310</name>
</gene>
<evidence type="ECO:0000313" key="6">
    <source>
        <dbReference type="Proteomes" id="UP000246004"/>
    </source>
</evidence>
<protein>
    <submittedName>
        <fullName evidence="3">Magnesium transporter MgtE</fullName>
    </submittedName>
</protein>
<dbReference type="InterPro" id="IPR011033">
    <property type="entry name" value="PRC_barrel-like_sf"/>
</dbReference>
<evidence type="ECO:0000313" key="4">
    <source>
        <dbReference type="EMBL" id="PWL08392.1"/>
    </source>
</evidence>
<dbReference type="SUPFAM" id="SSF50346">
    <property type="entry name" value="PRC-barrel domain"/>
    <property type="match status" value="1"/>
</dbReference>
<evidence type="ECO:0000259" key="2">
    <source>
        <dbReference type="PROSITE" id="PS51371"/>
    </source>
</evidence>
<dbReference type="GO" id="GO:0016020">
    <property type="term" value="C:membrane"/>
    <property type="evidence" value="ECO:0007669"/>
    <property type="project" value="InterPro"/>
</dbReference>
<dbReference type="PANTHER" id="PTHR43773">
    <property type="entry name" value="MAGNESIUM TRANSPORTER MGTE"/>
    <property type="match status" value="1"/>
</dbReference>
<sequence>MYLTELLNKAVYDKHNENLGKVKDVLISSSGTYPKIEAIKIKSNGEYYFIPSKYIDQITSEEILLSETLEDIRQYPKQDSIIKLSRDILDHQVVDMEGSKIRRVNDVEITYKNGNYFIIGVDIGINGLFRRMGLEKISKKLHPENNIISWKDIDSLDFANLKLSVPKEKLTRLHPADIAEIVDNLGLSDSISILNSLDEEAAADAFEEISPEKQRTILTEMEKKQAADLIDEMSPDDAADLLAFLSPEKKEEILKLMDPEESYELRELLQYHENSAGGIMTTEYASITKDMTTADVIKYLRKAAHDLETIYYMYVVSSDLKLEGVITIRELLLEDDDTKVEEFMIKDIISVNVEDQEDDVARQIAKYNLIAIPVVDDNNEMKGIVTVDDAIDIILPTAWKKRIPKMFR</sequence>